<feature type="compositionally biased region" description="Basic and acidic residues" evidence="1">
    <location>
        <begin position="423"/>
        <end position="441"/>
    </location>
</feature>
<reference evidence="3" key="1">
    <citation type="journal article" date="2014" name="Proc. Natl. Acad. Sci. U.S.A.">
        <title>Extensive sampling of basidiomycete genomes demonstrates inadequacy of the white-rot/brown-rot paradigm for wood decay fungi.</title>
        <authorList>
            <person name="Riley R."/>
            <person name="Salamov A.A."/>
            <person name="Brown D.W."/>
            <person name="Nagy L.G."/>
            <person name="Floudas D."/>
            <person name="Held B.W."/>
            <person name="Levasseur A."/>
            <person name="Lombard V."/>
            <person name="Morin E."/>
            <person name="Otillar R."/>
            <person name="Lindquist E.A."/>
            <person name="Sun H."/>
            <person name="LaButti K.M."/>
            <person name="Schmutz J."/>
            <person name="Jabbour D."/>
            <person name="Luo H."/>
            <person name="Baker S.E."/>
            <person name="Pisabarro A.G."/>
            <person name="Walton J.D."/>
            <person name="Blanchette R.A."/>
            <person name="Henrissat B."/>
            <person name="Martin F."/>
            <person name="Cullen D."/>
            <person name="Hibbett D.S."/>
            <person name="Grigoriev I.V."/>
        </authorList>
    </citation>
    <scope>NUCLEOTIDE SEQUENCE [LARGE SCALE GENOMIC DNA]</scope>
    <source>
        <strain evidence="3">CBS 339.88</strain>
    </source>
</reference>
<feature type="compositionally biased region" description="Basic and acidic residues" evidence="1">
    <location>
        <begin position="340"/>
        <end position="356"/>
    </location>
</feature>
<evidence type="ECO:0000313" key="3">
    <source>
        <dbReference type="Proteomes" id="UP000027222"/>
    </source>
</evidence>
<feature type="compositionally biased region" description="Basic and acidic residues" evidence="1">
    <location>
        <begin position="447"/>
        <end position="457"/>
    </location>
</feature>
<protein>
    <submittedName>
        <fullName evidence="2">Uncharacterized protein</fullName>
    </submittedName>
</protein>
<keyword evidence="3" id="KW-1185">Reference proteome</keyword>
<dbReference type="Proteomes" id="UP000027222">
    <property type="component" value="Unassembled WGS sequence"/>
</dbReference>
<evidence type="ECO:0000256" key="1">
    <source>
        <dbReference type="SAM" id="MobiDB-lite"/>
    </source>
</evidence>
<gene>
    <name evidence="2" type="ORF">GALMADRAFT_205925</name>
</gene>
<dbReference type="AlphaFoldDB" id="A0A067TPF5"/>
<organism evidence="2 3">
    <name type="scientific">Galerina marginata (strain CBS 339.88)</name>
    <dbReference type="NCBI Taxonomy" id="685588"/>
    <lineage>
        <taxon>Eukaryota</taxon>
        <taxon>Fungi</taxon>
        <taxon>Dikarya</taxon>
        <taxon>Basidiomycota</taxon>
        <taxon>Agaricomycotina</taxon>
        <taxon>Agaricomycetes</taxon>
        <taxon>Agaricomycetidae</taxon>
        <taxon>Agaricales</taxon>
        <taxon>Agaricineae</taxon>
        <taxon>Strophariaceae</taxon>
        <taxon>Galerina</taxon>
    </lineage>
</organism>
<feature type="compositionally biased region" description="Low complexity" evidence="1">
    <location>
        <begin position="237"/>
        <end position="246"/>
    </location>
</feature>
<dbReference type="OrthoDB" id="3033067at2759"/>
<feature type="compositionally biased region" description="Acidic residues" evidence="1">
    <location>
        <begin position="282"/>
        <end position="300"/>
    </location>
</feature>
<dbReference type="EMBL" id="KL142368">
    <property type="protein sequence ID" value="KDR84212.1"/>
    <property type="molecule type" value="Genomic_DNA"/>
</dbReference>
<name>A0A067TPF5_GALM3</name>
<proteinExistence type="predicted"/>
<accession>A0A067TPF5</accession>
<feature type="compositionally biased region" description="Pro residues" evidence="1">
    <location>
        <begin position="307"/>
        <end position="316"/>
    </location>
</feature>
<dbReference type="STRING" id="685588.A0A067TPF5"/>
<feature type="compositionally biased region" description="Basic and acidic residues" evidence="1">
    <location>
        <begin position="173"/>
        <end position="187"/>
    </location>
</feature>
<dbReference type="HOGENOM" id="CLU_562643_0_0_1"/>
<evidence type="ECO:0000313" key="2">
    <source>
        <dbReference type="EMBL" id="KDR84212.1"/>
    </source>
</evidence>
<feature type="compositionally biased region" description="Acidic residues" evidence="1">
    <location>
        <begin position="198"/>
        <end position="219"/>
    </location>
</feature>
<feature type="compositionally biased region" description="Low complexity" evidence="1">
    <location>
        <begin position="369"/>
        <end position="385"/>
    </location>
</feature>
<feature type="region of interest" description="Disordered" evidence="1">
    <location>
        <begin position="143"/>
        <end position="457"/>
    </location>
</feature>
<sequence length="485" mass="51265">MAERNHKGMLKEWELNLSRPASTDPECCQVCIDGMASFMQPVLDLVVEFTGMPATLLMGGLEPAAKGRMNIIALHSGVTKGPVKMNFGEAKREGFHSKVVPVFSDFLRKCFTREDGKAAVLPVESVPLMSILDPKEVTYCAASGDNFGSSPEPSPAPNDPPARGGPKKVLKKPVKDTRGGGRGDPAPRKKKSRFDNEGQTDEEEEEGDRGAVDSDDEGLDNPFTSSTRGTSHEPSQKPASEASAPKKPSKKSSSKHQVAAQKRPTGQRGGGRGKGKQRQVDEESQTEEVDVDAADSDDEALLARCVTPPPPAPPSPTWTAGSRPSPPASSPLPLRSALAGREDSVIPSKPQEREVAVDAPVRSSSPTTHAASKAPHIAAAGAKSSSAETPSASKPVASPTASSQPTVDDAKLGRGNAGRSSKRKGDGDLEVESTKCRKESDEGSGGHGDKRKADEARIRSNASIAAASDSLEKKTGWRYIRLHHV</sequence>